<keyword evidence="5" id="KW-1185">Reference proteome</keyword>
<organism evidence="5 6">
    <name type="scientific">Parambassis ranga</name>
    <name type="common">Indian glassy fish</name>
    <dbReference type="NCBI Taxonomy" id="210632"/>
    <lineage>
        <taxon>Eukaryota</taxon>
        <taxon>Metazoa</taxon>
        <taxon>Chordata</taxon>
        <taxon>Craniata</taxon>
        <taxon>Vertebrata</taxon>
        <taxon>Euteleostomi</taxon>
        <taxon>Actinopterygii</taxon>
        <taxon>Neopterygii</taxon>
        <taxon>Teleostei</taxon>
        <taxon>Neoteleostei</taxon>
        <taxon>Acanthomorphata</taxon>
        <taxon>Ovalentaria</taxon>
        <taxon>Ambassidae</taxon>
        <taxon>Parambassis</taxon>
    </lineage>
</organism>
<dbReference type="InterPro" id="IPR001507">
    <property type="entry name" value="ZP_dom"/>
</dbReference>
<evidence type="ECO:0000256" key="2">
    <source>
        <dbReference type="SAM" id="MobiDB-lite"/>
    </source>
</evidence>
<dbReference type="OrthoDB" id="8961289at2759"/>
<evidence type="ECO:0000256" key="1">
    <source>
        <dbReference type="ARBA" id="ARBA00023157"/>
    </source>
</evidence>
<keyword evidence="3" id="KW-0732">Signal</keyword>
<feature type="region of interest" description="Disordered" evidence="2">
    <location>
        <begin position="430"/>
        <end position="461"/>
    </location>
</feature>
<feature type="chain" id="PRO_5028228990" evidence="3">
    <location>
        <begin position="19"/>
        <end position="461"/>
    </location>
</feature>
<evidence type="ECO:0000259" key="4">
    <source>
        <dbReference type="PROSITE" id="PS51034"/>
    </source>
</evidence>
<sequence>MGLIHAGLLFLLVCPAYCFQAEGSTWDGMQDPDSELESIERVVGEEVLQAPVFKTQLARSSPVSRSTTPAPVLPAYVIVWAGSDQKDLFKPENGTRPLPKSVKKTLLPSTTPEPNKTGGPHKIEIQCHFDRMYVRVRRTIFKTTDAYQYLKLGTCPVNEGNKAFYYLLYDVKTDCGFKIVNNPGYLSISNVLHYNPRTPVMREMPFHIPLKCKLPRLFHSYNVGFHPRLMGGTVYKALQPKSSFTISLQDASGKLLSGTKTYALGQRMFFEAKGPDSNVNPGNKRLYLKKCFMTASRDPKSSPKYTVIDNLGCMTDSKLIQQSRFLTSDSKMVVKFSVGSLMFKNVASSPSQKVYMHCEISVGPLTPTRSSKSCTYDRVTRRWTELYGDSSVCLCCKFTCSSGQPKAFRSSITSQSWMVDVHTEDGYMEVTSPEDSFSPDDSAFRMSYPSVAEDQDWDDEY</sequence>
<evidence type="ECO:0000256" key="3">
    <source>
        <dbReference type="SAM" id="SignalP"/>
    </source>
</evidence>
<dbReference type="Pfam" id="PF00100">
    <property type="entry name" value="Zona_pellucida"/>
    <property type="match status" value="1"/>
</dbReference>
<dbReference type="GO" id="GO:2000344">
    <property type="term" value="P:positive regulation of acrosome reaction"/>
    <property type="evidence" value="ECO:0007669"/>
    <property type="project" value="TreeGrafter"/>
</dbReference>
<feature type="signal peptide" evidence="3">
    <location>
        <begin position="1"/>
        <end position="18"/>
    </location>
</feature>
<dbReference type="Gene3D" id="2.60.40.4100">
    <property type="entry name" value="Zona pellucida, ZP-C domain"/>
    <property type="match status" value="1"/>
</dbReference>
<dbReference type="AlphaFoldDB" id="A0A6P7IBG1"/>
<dbReference type="Proteomes" id="UP000515145">
    <property type="component" value="Chromosome 1"/>
</dbReference>
<dbReference type="FunFam" id="2.60.40.4100:FF:000002">
    <property type="entry name" value="Zona pellucida sperm-binding protein 3"/>
    <property type="match status" value="1"/>
</dbReference>
<proteinExistence type="predicted"/>
<dbReference type="PROSITE" id="PS51034">
    <property type="entry name" value="ZP_2"/>
    <property type="match status" value="1"/>
</dbReference>
<feature type="region of interest" description="Disordered" evidence="2">
    <location>
        <begin position="90"/>
        <end position="121"/>
    </location>
</feature>
<accession>A0A6P7IBG1</accession>
<dbReference type="GO" id="GO:0031012">
    <property type="term" value="C:extracellular matrix"/>
    <property type="evidence" value="ECO:0007669"/>
    <property type="project" value="TreeGrafter"/>
</dbReference>
<dbReference type="InParanoid" id="A0A6P7IBG1"/>
<dbReference type="PANTHER" id="PTHR11576:SF15">
    <property type="entry name" value="ZONA PELLUCIDA SPERM-BINDING PROTEIN 3-LIKE"/>
    <property type="match status" value="1"/>
</dbReference>
<feature type="domain" description="ZP" evidence="4">
    <location>
        <begin position="126"/>
        <end position="381"/>
    </location>
</feature>
<dbReference type="GO" id="GO:0032190">
    <property type="term" value="F:acrosin binding"/>
    <property type="evidence" value="ECO:0007669"/>
    <property type="project" value="TreeGrafter"/>
</dbReference>
<dbReference type="CTD" id="563179"/>
<dbReference type="InterPro" id="IPR042235">
    <property type="entry name" value="ZP-C_dom"/>
</dbReference>
<reference evidence="6" key="1">
    <citation type="submission" date="2025-08" db="UniProtKB">
        <authorList>
            <consortium name="RefSeq"/>
        </authorList>
    </citation>
    <scope>IDENTIFICATION</scope>
</reference>
<name>A0A6P7IBG1_9TELE</name>
<dbReference type="SMART" id="SM00241">
    <property type="entry name" value="ZP"/>
    <property type="match status" value="1"/>
</dbReference>
<dbReference type="Gene3D" id="2.60.40.3210">
    <property type="entry name" value="Zona pellucida, ZP-N domain"/>
    <property type="match status" value="1"/>
</dbReference>
<gene>
    <name evidence="6" type="primary">zp3c</name>
</gene>
<dbReference type="RefSeq" id="XP_028265575.1">
    <property type="nucleotide sequence ID" value="XM_028409774.1"/>
</dbReference>
<evidence type="ECO:0000313" key="5">
    <source>
        <dbReference type="Proteomes" id="UP000515145"/>
    </source>
</evidence>
<evidence type="ECO:0000313" key="6">
    <source>
        <dbReference type="RefSeq" id="XP_028265575.1"/>
    </source>
</evidence>
<dbReference type="GO" id="GO:0007339">
    <property type="term" value="P:binding of sperm to zona pellucida"/>
    <property type="evidence" value="ECO:0007669"/>
    <property type="project" value="TreeGrafter"/>
</dbReference>
<dbReference type="GeneID" id="114438413"/>
<keyword evidence="1" id="KW-1015">Disulfide bond</keyword>
<protein>
    <submittedName>
        <fullName evidence="6">Zona pellucida sperm-binding protein 3</fullName>
    </submittedName>
</protein>
<dbReference type="InterPro" id="IPR055355">
    <property type="entry name" value="ZP-C"/>
</dbReference>
<dbReference type="GO" id="GO:0035803">
    <property type="term" value="P:egg coat formation"/>
    <property type="evidence" value="ECO:0007669"/>
    <property type="project" value="TreeGrafter"/>
</dbReference>
<dbReference type="PANTHER" id="PTHR11576">
    <property type="entry name" value="ZONA PELLUCIDA SPERM-BINDING PROTEIN 3"/>
    <property type="match status" value="1"/>
</dbReference>